<dbReference type="InterPro" id="IPR000109">
    <property type="entry name" value="POT_fam"/>
</dbReference>
<dbReference type="Proteomes" id="UP000823749">
    <property type="component" value="Chromosome 4"/>
</dbReference>
<name>A0AAV6KNM8_9ERIC</name>
<feature type="transmembrane region" description="Helical" evidence="7">
    <location>
        <begin position="428"/>
        <end position="453"/>
    </location>
</feature>
<dbReference type="PANTHER" id="PTHR11654">
    <property type="entry name" value="OLIGOPEPTIDE TRANSPORTER-RELATED"/>
    <property type="match status" value="1"/>
</dbReference>
<dbReference type="InterPro" id="IPR036259">
    <property type="entry name" value="MFS_trans_sf"/>
</dbReference>
<evidence type="ECO:0000256" key="5">
    <source>
        <dbReference type="ARBA" id="ARBA00023136"/>
    </source>
</evidence>
<evidence type="ECO:0000256" key="2">
    <source>
        <dbReference type="ARBA" id="ARBA00005982"/>
    </source>
</evidence>
<evidence type="ECO:0000256" key="7">
    <source>
        <dbReference type="SAM" id="Phobius"/>
    </source>
</evidence>
<feature type="transmembrane region" description="Helical" evidence="7">
    <location>
        <begin position="389"/>
        <end position="416"/>
    </location>
</feature>
<feature type="transmembrane region" description="Helical" evidence="7">
    <location>
        <begin position="348"/>
        <end position="369"/>
    </location>
</feature>
<sequence>MERIIMLPCLDNFLLRLLGKQGLILLTMSRLIPNLWPCGSTSTCSEPRKIHEVIFFLAIYLISISTGGHKPSLESFGADQFDDNHSEERTKKMSFSNWWTFGLCSGLLLALTVVSFVQHHVSWVVADITLTIVMTSSLLVFCIGMPFYRYRMPTGSPLTPMIQVVVAAFSKRNLACPSNPSQLYEVPKSQKTEGRLLLHTDKLKTCLALFIKSKIRKNPYPLLEVISFMCYGFLDKAAIIDDGQDSTEKQQNPWRLTTVTQVEEMKLLLNMIPIWLTALPFGICVAQASTFFIKQGTTLDHKISRSFFIPPSSIYSVATRGMVSSVIIYDKIAPFLRAATRNERGFKILQRVGIGMVFSVVTMVAAALVERKRLTLVENDPIKGSSTMSVVWLAPQFLIIGVADGFALVGLQEFFYDQVPDSMRSTGIALYHCVMGAAYFVNCWLITIVDYATEKSGKSWFGKDLNSSRLDNFYWLLAVITAANIGVYVIVARRYTYKNVQERVL</sequence>
<evidence type="ECO:0000256" key="3">
    <source>
        <dbReference type="ARBA" id="ARBA00022692"/>
    </source>
</evidence>
<comment type="caution">
    <text evidence="8">The sequence shown here is derived from an EMBL/GenBank/DDBJ whole genome shotgun (WGS) entry which is preliminary data.</text>
</comment>
<keyword evidence="9" id="KW-1185">Reference proteome</keyword>
<dbReference type="SUPFAM" id="SSF103473">
    <property type="entry name" value="MFS general substrate transporter"/>
    <property type="match status" value="1"/>
</dbReference>
<feature type="transmembrane region" description="Helical" evidence="7">
    <location>
        <begin position="313"/>
        <end position="336"/>
    </location>
</feature>
<dbReference type="AlphaFoldDB" id="A0AAV6KNM8"/>
<feature type="transmembrane region" description="Helical" evidence="7">
    <location>
        <begin position="274"/>
        <end position="293"/>
    </location>
</feature>
<comment type="similarity">
    <text evidence="2">Belongs to the major facilitator superfamily. Proton-dependent oligopeptide transporter (POT/PTR) (TC 2.A.17) family.</text>
</comment>
<keyword evidence="4 7" id="KW-1133">Transmembrane helix</keyword>
<proteinExistence type="inferred from homology"/>
<comment type="similarity">
    <text evidence="6">Belongs to the major facilitator superfamily. Phosphate:H(+) symporter (TC 2.A.1.9) family.</text>
</comment>
<protein>
    <recommendedName>
        <fullName evidence="10">NPF family transporter</fullName>
    </recommendedName>
</protein>
<feature type="transmembrane region" description="Helical" evidence="7">
    <location>
        <begin position="123"/>
        <end position="148"/>
    </location>
</feature>
<evidence type="ECO:0000256" key="4">
    <source>
        <dbReference type="ARBA" id="ARBA00022989"/>
    </source>
</evidence>
<evidence type="ECO:0000313" key="8">
    <source>
        <dbReference type="EMBL" id="KAG5554026.1"/>
    </source>
</evidence>
<dbReference type="GO" id="GO:0016020">
    <property type="term" value="C:membrane"/>
    <property type="evidence" value="ECO:0007669"/>
    <property type="project" value="UniProtKB-SubCell"/>
</dbReference>
<organism evidence="8 9">
    <name type="scientific">Rhododendron griersonianum</name>
    <dbReference type="NCBI Taxonomy" id="479676"/>
    <lineage>
        <taxon>Eukaryota</taxon>
        <taxon>Viridiplantae</taxon>
        <taxon>Streptophyta</taxon>
        <taxon>Embryophyta</taxon>
        <taxon>Tracheophyta</taxon>
        <taxon>Spermatophyta</taxon>
        <taxon>Magnoliopsida</taxon>
        <taxon>eudicotyledons</taxon>
        <taxon>Gunneridae</taxon>
        <taxon>Pentapetalae</taxon>
        <taxon>asterids</taxon>
        <taxon>Ericales</taxon>
        <taxon>Ericaceae</taxon>
        <taxon>Ericoideae</taxon>
        <taxon>Rhodoreae</taxon>
        <taxon>Rhododendron</taxon>
    </lineage>
</organism>
<dbReference type="Gene3D" id="1.20.1250.20">
    <property type="entry name" value="MFS general substrate transporter like domains"/>
    <property type="match status" value="1"/>
</dbReference>
<feature type="transmembrane region" description="Helical" evidence="7">
    <location>
        <begin position="98"/>
        <end position="117"/>
    </location>
</feature>
<comment type="subcellular location">
    <subcellularLocation>
        <location evidence="1">Membrane</location>
        <topology evidence="1">Multi-pass membrane protein</topology>
    </subcellularLocation>
</comment>
<evidence type="ECO:0000256" key="6">
    <source>
        <dbReference type="ARBA" id="ARBA00044504"/>
    </source>
</evidence>
<dbReference type="Pfam" id="PF00854">
    <property type="entry name" value="PTR2"/>
    <property type="match status" value="1"/>
</dbReference>
<keyword evidence="3 7" id="KW-0812">Transmembrane</keyword>
<evidence type="ECO:0008006" key="10">
    <source>
        <dbReference type="Google" id="ProtNLM"/>
    </source>
</evidence>
<keyword evidence="5 7" id="KW-0472">Membrane</keyword>
<gene>
    <name evidence="8" type="ORF">RHGRI_011781</name>
</gene>
<evidence type="ECO:0000256" key="1">
    <source>
        <dbReference type="ARBA" id="ARBA00004141"/>
    </source>
</evidence>
<evidence type="ECO:0000313" key="9">
    <source>
        <dbReference type="Proteomes" id="UP000823749"/>
    </source>
</evidence>
<reference evidence="8" key="1">
    <citation type="submission" date="2020-08" db="EMBL/GenBank/DDBJ databases">
        <title>Plant Genome Project.</title>
        <authorList>
            <person name="Zhang R.-G."/>
        </authorList>
    </citation>
    <scope>NUCLEOTIDE SEQUENCE</scope>
    <source>
        <strain evidence="8">WSP0</strain>
        <tissue evidence="8">Leaf</tissue>
    </source>
</reference>
<dbReference type="GO" id="GO:0022857">
    <property type="term" value="F:transmembrane transporter activity"/>
    <property type="evidence" value="ECO:0007669"/>
    <property type="project" value="InterPro"/>
</dbReference>
<dbReference type="EMBL" id="JACTNZ010000004">
    <property type="protein sequence ID" value="KAG5554026.1"/>
    <property type="molecule type" value="Genomic_DNA"/>
</dbReference>
<accession>A0AAV6KNM8</accession>
<feature type="transmembrane region" description="Helical" evidence="7">
    <location>
        <begin position="473"/>
        <end position="491"/>
    </location>
</feature>